<evidence type="ECO:0000259" key="3">
    <source>
        <dbReference type="PROSITE" id="PS51387"/>
    </source>
</evidence>
<dbReference type="InterPro" id="IPR016169">
    <property type="entry name" value="FAD-bd_PCMH_sub2"/>
</dbReference>
<evidence type="ECO:0000256" key="2">
    <source>
        <dbReference type="ARBA" id="ARBA00022827"/>
    </source>
</evidence>
<dbReference type="InterPro" id="IPR016171">
    <property type="entry name" value="Vanillyl_alc_oxidase_C-sub2"/>
</dbReference>
<dbReference type="InterPro" id="IPR016170">
    <property type="entry name" value="Cytok_DH_C_sf"/>
</dbReference>
<dbReference type="InterPro" id="IPR016166">
    <property type="entry name" value="FAD-bd_PCMH"/>
</dbReference>
<dbReference type="PANTHER" id="PTHR11748:SF114">
    <property type="entry name" value="ARYL-ALCOHOL OXIDASE VANILLYL-ALCOHOL OXIDASE (AFU_ORTHOLOGUE AFUA_3G09500)-RELATED"/>
    <property type="match status" value="1"/>
</dbReference>
<dbReference type="Gene3D" id="3.30.43.10">
    <property type="entry name" value="Uridine Diphospho-n-acetylenolpyruvylglucosamine Reductase, domain 2"/>
    <property type="match status" value="1"/>
</dbReference>
<dbReference type="GO" id="GO:1903457">
    <property type="term" value="P:lactate catabolic process"/>
    <property type="evidence" value="ECO:0007669"/>
    <property type="project" value="TreeGrafter"/>
</dbReference>
<gene>
    <name evidence="4" type="ORF">ID854_00075</name>
</gene>
<evidence type="ECO:0000313" key="4">
    <source>
        <dbReference type="EMBL" id="MBD2798900.1"/>
    </source>
</evidence>
<accession>A0AAW3YLQ4</accession>
<dbReference type="Gene3D" id="1.10.45.10">
    <property type="entry name" value="Vanillyl-alcohol Oxidase, Chain A, domain 4"/>
    <property type="match status" value="1"/>
</dbReference>
<feature type="domain" description="FAD-binding PCMH-type" evidence="3">
    <location>
        <begin position="48"/>
        <end position="233"/>
    </location>
</feature>
<keyword evidence="2" id="KW-0274">FAD</keyword>
<organism evidence="4">
    <name type="scientific">Xenorhabdus szentirmaii</name>
    <dbReference type="NCBI Taxonomy" id="290112"/>
    <lineage>
        <taxon>Bacteria</taxon>
        <taxon>Pseudomonadati</taxon>
        <taxon>Pseudomonadota</taxon>
        <taxon>Gammaproteobacteria</taxon>
        <taxon>Enterobacterales</taxon>
        <taxon>Morganellaceae</taxon>
        <taxon>Xenorhabdus</taxon>
    </lineage>
</organism>
<dbReference type="EMBL" id="JACXBF010000010">
    <property type="protein sequence ID" value="MBD2798900.1"/>
    <property type="molecule type" value="Genomic_DNA"/>
</dbReference>
<dbReference type="AlphaFoldDB" id="A0AAW3YLQ4"/>
<reference evidence="4" key="2">
    <citation type="journal article" date="2024" name="Toxins">
        <title>Genome Sequence Analysis of Native Xenorhabdus Strains Isolated from Entomopathogenic Nematodes in Argentina.</title>
        <authorList>
            <person name="Palma L."/>
            <person name="Frizzo L."/>
            <person name="Kaiser S."/>
            <person name="Berry C."/>
            <person name="Caballero P."/>
            <person name="Bode H.B."/>
            <person name="Del Valle E.E."/>
        </authorList>
    </citation>
    <scope>NUCLEOTIDE SEQUENCE</scope>
    <source>
        <strain evidence="4">M</strain>
    </source>
</reference>
<dbReference type="PANTHER" id="PTHR11748">
    <property type="entry name" value="D-LACTATE DEHYDROGENASE"/>
    <property type="match status" value="1"/>
</dbReference>
<dbReference type="GO" id="GO:0071949">
    <property type="term" value="F:FAD binding"/>
    <property type="evidence" value="ECO:0007669"/>
    <property type="project" value="InterPro"/>
</dbReference>
<protein>
    <submittedName>
        <fullName evidence="4">FAD-binding oxidoreductase</fullName>
    </submittedName>
</protein>
<dbReference type="SUPFAM" id="SSF55103">
    <property type="entry name" value="FAD-linked oxidases, C-terminal domain"/>
    <property type="match status" value="1"/>
</dbReference>
<dbReference type="GO" id="GO:0008720">
    <property type="term" value="F:D-lactate dehydrogenase (NAD+) activity"/>
    <property type="evidence" value="ECO:0007669"/>
    <property type="project" value="TreeGrafter"/>
</dbReference>
<evidence type="ECO:0000256" key="1">
    <source>
        <dbReference type="ARBA" id="ARBA00022630"/>
    </source>
</evidence>
<dbReference type="InterPro" id="IPR036318">
    <property type="entry name" value="FAD-bd_PCMH-like_sf"/>
</dbReference>
<dbReference type="SUPFAM" id="SSF56176">
    <property type="entry name" value="FAD-binding/transporter-associated domain-like"/>
    <property type="match status" value="1"/>
</dbReference>
<keyword evidence="1" id="KW-0285">Flavoprotein</keyword>
<name>A0AAW3YLQ4_9GAMM</name>
<sequence length="493" mass="55004">MDITEEKSDVCSLNNIIFELKKIVGEKYIQIKSGEISTLTLGRNVSLFTPKKVSTIVRPGSINEIIQIVDIMNKNNSKLGLHIVSSGYNWGLGSKEPVNEDAIIVILDRLTNIRDINIEDGWAIIEPGVTQLNLANLLKDSSRMLNVTASSGHTSVIGNILERGVGLRHQRTDDLLGLEVITPDGEKITVGWWPHTERKTAFNTFGHGPSLLHLYTQSNLGIVTGAVVRLLPRPQTQTVLHLHFPRKKLLDAVNLFRDWYAQEMVSGVLKIYDTVSTESYGGSGDEHLTLICVSGNPKKVEAIVSILFEEAKNSGIFTKLIHSNEISSDRNDFVLQVVEHAYAGDPSWNEHMLRAATGQNAKEVDSKGGGWIFFLAFIPFKGETITEALSIIDDISKKMGVKIGTTVNALSSDVIDLVISIKFPPVKDQISKSHETLDLIYEHFTYKGFYPYRLDINHTNFIEHYYSQTERAVNKKLKNMLDPNGIISTGRYF</sequence>
<dbReference type="Gene3D" id="3.40.462.10">
    <property type="entry name" value="FAD-linked oxidases, C-terminal domain"/>
    <property type="match status" value="1"/>
</dbReference>
<dbReference type="InterPro" id="IPR016167">
    <property type="entry name" value="FAD-bd_PCMH_sub1"/>
</dbReference>
<dbReference type="Gene3D" id="3.30.465.10">
    <property type="match status" value="1"/>
</dbReference>
<comment type="caution">
    <text evidence="4">The sequence shown here is derived from an EMBL/GenBank/DDBJ whole genome shotgun (WGS) entry which is preliminary data.</text>
</comment>
<dbReference type="PROSITE" id="PS51387">
    <property type="entry name" value="FAD_PCMH"/>
    <property type="match status" value="1"/>
</dbReference>
<dbReference type="Pfam" id="PF01565">
    <property type="entry name" value="FAD_binding_4"/>
    <property type="match status" value="1"/>
</dbReference>
<dbReference type="InterPro" id="IPR006094">
    <property type="entry name" value="Oxid_FAD_bind_N"/>
</dbReference>
<proteinExistence type="predicted"/>
<dbReference type="GO" id="GO:0004458">
    <property type="term" value="F:D-lactate dehydrogenase (cytochrome) activity"/>
    <property type="evidence" value="ECO:0007669"/>
    <property type="project" value="TreeGrafter"/>
</dbReference>
<reference evidence="4" key="1">
    <citation type="submission" date="2020-09" db="EMBL/GenBank/DDBJ databases">
        <authorList>
            <person name="Palma L."/>
            <person name="Caballero P."/>
            <person name="Berry C."/>
            <person name="Del Valle E."/>
        </authorList>
    </citation>
    <scope>NUCLEOTIDE SEQUENCE</scope>
    <source>
        <strain evidence="4">M</strain>
    </source>
</reference>
<dbReference type="InterPro" id="IPR016164">
    <property type="entry name" value="FAD-linked_Oxase-like_C"/>
</dbReference>
<dbReference type="Proteomes" id="UP001193920">
    <property type="component" value="Unassembled WGS sequence"/>
</dbReference>